<dbReference type="HAMAP" id="MF_01984">
    <property type="entry name" value="ubiX_pad"/>
    <property type="match status" value="1"/>
</dbReference>
<dbReference type="SUPFAM" id="SSF52507">
    <property type="entry name" value="Homo-oligomeric flavin-containing Cys decarboxylases, HFCD"/>
    <property type="match status" value="1"/>
</dbReference>
<keyword evidence="2 7" id="KW-0285">Flavoprotein</keyword>
<sequence length="203" mass="22520">MTKKRMIVGISGASGIIYGIELLKTLRQLDIETHLVITKAGEMTRNIETEATREDLKALADFYHPIDNLAAPISSGSFKTMGMIVAPCSMRTLGEIANSITSNLLTRSAEVVLKERRRLVLVVRETPLHAAHLKNMLAVTEMGGVIAPPVPAFYMQPLSIEEMVTHTIGRTLDLFDIEANNFPRWGEESLSEMPREKEGCLTR</sequence>
<name>A0A090D337_9BACT</name>
<reference evidence="9" key="1">
    <citation type="submission" date="2013-12" db="EMBL/GenBank/DDBJ databases">
        <authorList>
            <person name="Linke B."/>
        </authorList>
    </citation>
    <scope>NUCLEOTIDE SEQUENCE [LARGE SCALE GENOMIC DNA]</scope>
    <source>
        <strain evidence="9">CRIB-18</strain>
    </source>
</reference>
<dbReference type="Pfam" id="PF02441">
    <property type="entry name" value="Flavoprotein"/>
    <property type="match status" value="1"/>
</dbReference>
<evidence type="ECO:0000313" key="10">
    <source>
        <dbReference type="Proteomes" id="UP000031552"/>
    </source>
</evidence>
<evidence type="ECO:0000256" key="7">
    <source>
        <dbReference type="HAMAP-Rule" id="MF_01984"/>
    </source>
</evidence>
<proteinExistence type="inferred from homology"/>
<evidence type="ECO:0000256" key="1">
    <source>
        <dbReference type="ARBA" id="ARBA00022602"/>
    </source>
</evidence>
<dbReference type="eggNOG" id="COG0163">
    <property type="taxonomic scope" value="Bacteria"/>
</dbReference>
<comment type="catalytic activity">
    <reaction evidence="5 7">
        <text>dimethylallyl phosphate + FMNH2 = prenylated FMNH2 + phosphate</text>
        <dbReference type="Rhea" id="RHEA:37743"/>
        <dbReference type="ChEBI" id="CHEBI:43474"/>
        <dbReference type="ChEBI" id="CHEBI:57618"/>
        <dbReference type="ChEBI" id="CHEBI:87467"/>
        <dbReference type="ChEBI" id="CHEBI:88052"/>
        <dbReference type="EC" id="2.5.1.129"/>
    </reaction>
</comment>
<comment type="similarity">
    <text evidence="6 7">Belongs to the UbiX/PAD1 family.</text>
</comment>
<dbReference type="GO" id="GO:0106141">
    <property type="term" value="F:flavin prenyltransferase activity"/>
    <property type="evidence" value="ECO:0007669"/>
    <property type="project" value="UniProtKB-EC"/>
</dbReference>
<dbReference type="EMBL" id="CCEJ010000014">
    <property type="protein sequence ID" value="CDR35165.1"/>
    <property type="molecule type" value="Genomic_DNA"/>
</dbReference>
<feature type="binding site" evidence="7">
    <location>
        <begin position="12"/>
        <end position="14"/>
    </location>
    <ligand>
        <name>FMN</name>
        <dbReference type="ChEBI" id="CHEBI:58210"/>
    </ligand>
</feature>
<evidence type="ECO:0000259" key="8">
    <source>
        <dbReference type="Pfam" id="PF02441"/>
    </source>
</evidence>
<feature type="binding site" evidence="7">
    <location>
        <position position="38"/>
    </location>
    <ligand>
        <name>FMN</name>
        <dbReference type="ChEBI" id="CHEBI:58210"/>
    </ligand>
</feature>
<protein>
    <recommendedName>
        <fullName evidence="7">Flavin prenyltransferase UbiX</fullName>
        <ecNumber evidence="7">2.5.1.129</ecNumber>
    </recommendedName>
</protein>
<comment type="function">
    <text evidence="7">Flavin prenyltransferase that catalyzes the synthesis of the prenylated FMN cofactor (prenyl-FMN) for 4-hydroxy-3-polyprenylbenzoic acid decarboxylase UbiD. The prenyltransferase is metal-independent and links a dimethylallyl moiety from dimethylallyl monophosphate (DMAP) to the flavin N5 and C6 atoms of FMN.</text>
</comment>
<feature type="binding site" evidence="7">
    <location>
        <position position="170"/>
    </location>
    <ligand>
        <name>dimethylallyl phosphate</name>
        <dbReference type="ChEBI" id="CHEBI:88052"/>
    </ligand>
</feature>
<accession>A0A090D337</accession>
<dbReference type="NCBIfam" id="TIGR00421">
    <property type="entry name" value="ubiX_pad"/>
    <property type="match status" value="1"/>
</dbReference>
<keyword evidence="9" id="KW-0456">Lyase</keyword>
<dbReference type="InterPro" id="IPR003382">
    <property type="entry name" value="Flavoprotein"/>
</dbReference>
<feature type="binding site" evidence="7">
    <location>
        <position position="124"/>
    </location>
    <ligand>
        <name>FMN</name>
        <dbReference type="ChEBI" id="CHEBI:58210"/>
    </ligand>
</feature>
<dbReference type="EC" id="2.5.1.129" evidence="7"/>
<comment type="caution">
    <text evidence="9">The sequence shown here is derived from an EMBL/GenBank/DDBJ whole genome shotgun (WGS) entry which is preliminary data.</text>
</comment>
<evidence type="ECO:0000256" key="3">
    <source>
        <dbReference type="ARBA" id="ARBA00022643"/>
    </source>
</evidence>
<dbReference type="OrthoDB" id="9781577at2"/>
<dbReference type="AlphaFoldDB" id="A0A090D337"/>
<dbReference type="NCBIfam" id="NF004685">
    <property type="entry name" value="PRK06029.1"/>
    <property type="match status" value="1"/>
</dbReference>
<dbReference type="Proteomes" id="UP000031552">
    <property type="component" value="Unassembled WGS sequence"/>
</dbReference>
<keyword evidence="4 7" id="KW-0808">Transferase</keyword>
<dbReference type="InterPro" id="IPR036551">
    <property type="entry name" value="Flavin_trans-like"/>
</dbReference>
<dbReference type="STRING" id="1437425.CSEC_2359"/>
<feature type="domain" description="Flavoprotein" evidence="8">
    <location>
        <begin position="4"/>
        <end position="173"/>
    </location>
</feature>
<evidence type="ECO:0000256" key="6">
    <source>
        <dbReference type="ARBA" id="ARBA00060793"/>
    </source>
</evidence>
<evidence type="ECO:0000256" key="2">
    <source>
        <dbReference type="ARBA" id="ARBA00022630"/>
    </source>
</evidence>
<evidence type="ECO:0000256" key="5">
    <source>
        <dbReference type="ARBA" id="ARBA00050612"/>
    </source>
</evidence>
<evidence type="ECO:0000256" key="4">
    <source>
        <dbReference type="ARBA" id="ARBA00022679"/>
    </source>
</evidence>
<dbReference type="FunFam" id="3.40.50.1950:FF:000001">
    <property type="entry name" value="Flavin prenyltransferase UbiX"/>
    <property type="match status" value="1"/>
</dbReference>
<dbReference type="GO" id="GO:0016829">
    <property type="term" value="F:lyase activity"/>
    <property type="evidence" value="ECO:0007669"/>
    <property type="project" value="UniProtKB-KW"/>
</dbReference>
<keyword evidence="10" id="KW-1185">Reference proteome</keyword>
<organism evidence="9 10">
    <name type="scientific">Candidatus Criblamydia sequanensis CRIB-18</name>
    <dbReference type="NCBI Taxonomy" id="1437425"/>
    <lineage>
        <taxon>Bacteria</taxon>
        <taxon>Pseudomonadati</taxon>
        <taxon>Chlamydiota</taxon>
        <taxon>Chlamydiia</taxon>
        <taxon>Parachlamydiales</taxon>
        <taxon>Candidatus Criblamydiaceae</taxon>
        <taxon>Candidatus Criblamydia</taxon>
    </lineage>
</organism>
<feature type="binding site" evidence="7">
    <location>
        <begin position="89"/>
        <end position="92"/>
    </location>
    <ligand>
        <name>FMN</name>
        <dbReference type="ChEBI" id="CHEBI:58210"/>
    </ligand>
</feature>
<comment type="caution">
    <text evidence="7">Lacks conserved residue(s) required for the propagation of feature annotation.</text>
</comment>
<gene>
    <name evidence="7 9" type="primary">ubiX</name>
    <name evidence="9" type="ORF">CSEC_2359</name>
</gene>
<feature type="binding site" evidence="7">
    <location>
        <position position="154"/>
    </location>
    <ligand>
        <name>dimethylallyl phosphate</name>
        <dbReference type="ChEBI" id="CHEBI:88052"/>
    </ligand>
</feature>
<dbReference type="RefSeq" id="WP_041018721.1">
    <property type="nucleotide sequence ID" value="NZ_CCEJ010000014.1"/>
</dbReference>
<evidence type="ECO:0000313" key="9">
    <source>
        <dbReference type="EMBL" id="CDR35165.1"/>
    </source>
</evidence>
<keyword evidence="1 7" id="KW-0637">Prenyltransferase</keyword>
<dbReference type="Gene3D" id="3.40.50.1950">
    <property type="entry name" value="Flavin prenyltransferase-like"/>
    <property type="match status" value="1"/>
</dbReference>
<keyword evidence="3 7" id="KW-0288">FMN</keyword>
<dbReference type="InterPro" id="IPR004507">
    <property type="entry name" value="UbiX-like"/>
</dbReference>
<reference evidence="9" key="2">
    <citation type="submission" date="2014-09" db="EMBL/GenBank/DDBJ databases">
        <title>Criblamydia sequanensis harbors a mega-plasmid encoding arsenite resistance.</title>
        <authorList>
            <person name="Bertelli C."/>
            <person name="Goesmann A."/>
            <person name="Greub G."/>
        </authorList>
    </citation>
    <scope>NUCLEOTIDE SEQUENCE [LARGE SCALE GENOMIC DNA]</scope>
    <source>
        <strain evidence="9">CRIB-18</strain>
    </source>
</reference>